<dbReference type="SMART" id="SM00843">
    <property type="entry name" value="Ftsk_gamma"/>
    <property type="match status" value="1"/>
</dbReference>
<keyword evidence="12" id="KW-0131">Cell cycle</keyword>
<dbReference type="Pfam" id="PF01580">
    <property type="entry name" value="FtsK_SpoIIIE"/>
    <property type="match status" value="1"/>
</dbReference>
<dbReference type="Gene3D" id="3.30.980.40">
    <property type="match status" value="1"/>
</dbReference>
<keyword evidence="5 15" id="KW-0812">Transmembrane</keyword>
<keyword evidence="8 13" id="KW-0067">ATP-binding</keyword>
<dbReference type="InterPro" id="IPR002543">
    <property type="entry name" value="FtsK_dom"/>
</dbReference>
<comment type="subcellular location">
    <subcellularLocation>
        <location evidence="1">Cell membrane</location>
        <topology evidence="1">Multi-pass membrane protein</topology>
    </subcellularLocation>
</comment>
<feature type="region of interest" description="Disordered" evidence="14">
    <location>
        <begin position="458"/>
        <end position="487"/>
    </location>
</feature>
<evidence type="ECO:0000256" key="4">
    <source>
        <dbReference type="ARBA" id="ARBA00022618"/>
    </source>
</evidence>
<evidence type="ECO:0000256" key="11">
    <source>
        <dbReference type="ARBA" id="ARBA00023136"/>
    </source>
</evidence>
<feature type="compositionally biased region" description="Gly residues" evidence="14">
    <location>
        <begin position="470"/>
        <end position="483"/>
    </location>
</feature>
<evidence type="ECO:0000259" key="16">
    <source>
        <dbReference type="PROSITE" id="PS50901"/>
    </source>
</evidence>
<dbReference type="GO" id="GO:0005886">
    <property type="term" value="C:plasma membrane"/>
    <property type="evidence" value="ECO:0007669"/>
    <property type="project" value="UniProtKB-SubCell"/>
</dbReference>
<evidence type="ECO:0000256" key="9">
    <source>
        <dbReference type="ARBA" id="ARBA00022989"/>
    </source>
</evidence>
<dbReference type="SUPFAM" id="SSF46785">
    <property type="entry name" value="Winged helix' DNA-binding domain"/>
    <property type="match status" value="1"/>
</dbReference>
<dbReference type="CDD" id="cd01127">
    <property type="entry name" value="TrwB_TraG_TraD_VirD4"/>
    <property type="match status" value="1"/>
</dbReference>
<feature type="transmembrane region" description="Helical" evidence="15">
    <location>
        <begin position="120"/>
        <end position="137"/>
    </location>
</feature>
<reference evidence="17" key="1">
    <citation type="journal article" date="2021" name="PeerJ">
        <title>Extensive microbial diversity within the chicken gut microbiome revealed by metagenomics and culture.</title>
        <authorList>
            <person name="Gilroy R."/>
            <person name="Ravi A."/>
            <person name="Getino M."/>
            <person name="Pursley I."/>
            <person name="Horton D.L."/>
            <person name="Alikhan N.F."/>
            <person name="Baker D."/>
            <person name="Gharbi K."/>
            <person name="Hall N."/>
            <person name="Watson M."/>
            <person name="Adriaenssens E.M."/>
            <person name="Foster-Nyarko E."/>
            <person name="Jarju S."/>
            <person name="Secka A."/>
            <person name="Antonio M."/>
            <person name="Oren A."/>
            <person name="Chaudhuri R.R."/>
            <person name="La Ragione R."/>
            <person name="Hildebrand F."/>
            <person name="Pallen M.J."/>
        </authorList>
    </citation>
    <scope>NUCLEOTIDE SEQUENCE</scope>
    <source>
        <strain evidence="17">5134</strain>
    </source>
</reference>
<feature type="transmembrane region" description="Helical" evidence="15">
    <location>
        <begin position="21"/>
        <end position="46"/>
    </location>
</feature>
<evidence type="ECO:0000313" key="18">
    <source>
        <dbReference type="Proteomes" id="UP000886844"/>
    </source>
</evidence>
<dbReference type="InterPro" id="IPR036390">
    <property type="entry name" value="WH_DNA-bd_sf"/>
</dbReference>
<dbReference type="InterPro" id="IPR036388">
    <property type="entry name" value="WH-like_DNA-bd_sf"/>
</dbReference>
<dbReference type="InterPro" id="IPR041027">
    <property type="entry name" value="FtsK_alpha"/>
</dbReference>
<keyword evidence="10" id="KW-0238">DNA-binding</keyword>
<evidence type="ECO:0000256" key="10">
    <source>
        <dbReference type="ARBA" id="ARBA00023125"/>
    </source>
</evidence>
<dbReference type="PANTHER" id="PTHR22683">
    <property type="entry name" value="SPORULATION PROTEIN RELATED"/>
    <property type="match status" value="1"/>
</dbReference>
<dbReference type="InterPro" id="IPR027417">
    <property type="entry name" value="P-loop_NTPase"/>
</dbReference>
<keyword evidence="3" id="KW-1003">Cell membrane</keyword>
<reference evidence="17" key="2">
    <citation type="submission" date="2021-04" db="EMBL/GenBank/DDBJ databases">
        <authorList>
            <person name="Gilroy R."/>
        </authorList>
    </citation>
    <scope>NUCLEOTIDE SEQUENCE</scope>
    <source>
        <strain evidence="17">5134</strain>
    </source>
</reference>
<dbReference type="PROSITE" id="PS50901">
    <property type="entry name" value="FTSK"/>
    <property type="match status" value="1"/>
</dbReference>
<evidence type="ECO:0000256" key="14">
    <source>
        <dbReference type="SAM" id="MobiDB-lite"/>
    </source>
</evidence>
<feature type="compositionally biased region" description="Basic and acidic residues" evidence="14">
    <location>
        <begin position="388"/>
        <end position="398"/>
    </location>
</feature>
<feature type="domain" description="FtsK" evidence="16">
    <location>
        <begin position="664"/>
        <end position="867"/>
    </location>
</feature>
<evidence type="ECO:0000256" key="2">
    <source>
        <dbReference type="ARBA" id="ARBA00006474"/>
    </source>
</evidence>
<feature type="compositionally biased region" description="Low complexity" evidence="14">
    <location>
        <begin position="237"/>
        <end position="256"/>
    </location>
</feature>
<keyword evidence="4" id="KW-0132">Cell division</keyword>
<evidence type="ECO:0000256" key="6">
    <source>
        <dbReference type="ARBA" id="ARBA00022741"/>
    </source>
</evidence>
<dbReference type="Gene3D" id="3.40.50.300">
    <property type="entry name" value="P-loop containing nucleotide triphosphate hydrolases"/>
    <property type="match status" value="1"/>
</dbReference>
<dbReference type="GO" id="GO:0003677">
    <property type="term" value="F:DNA binding"/>
    <property type="evidence" value="ECO:0007669"/>
    <property type="project" value="UniProtKB-KW"/>
</dbReference>
<dbReference type="GO" id="GO:0051301">
    <property type="term" value="P:cell division"/>
    <property type="evidence" value="ECO:0007669"/>
    <property type="project" value="UniProtKB-KW"/>
</dbReference>
<evidence type="ECO:0000256" key="5">
    <source>
        <dbReference type="ARBA" id="ARBA00022692"/>
    </source>
</evidence>
<dbReference type="InterPro" id="IPR025199">
    <property type="entry name" value="FtsK_4TM"/>
</dbReference>
<feature type="binding site" evidence="13">
    <location>
        <begin position="681"/>
        <end position="688"/>
    </location>
    <ligand>
        <name>ATP</name>
        <dbReference type="ChEBI" id="CHEBI:30616"/>
    </ligand>
</feature>
<accession>A0A9D1Z0B6</accession>
<feature type="compositionally biased region" description="Acidic residues" evidence="14">
    <location>
        <begin position="405"/>
        <end position="418"/>
    </location>
</feature>
<evidence type="ECO:0000313" key="17">
    <source>
        <dbReference type="EMBL" id="HIY69204.1"/>
    </source>
</evidence>
<proteinExistence type="inferred from homology"/>
<dbReference type="InterPro" id="IPR050206">
    <property type="entry name" value="FtsK/SpoIIIE/SftA"/>
</dbReference>
<evidence type="ECO:0000256" key="8">
    <source>
        <dbReference type="ARBA" id="ARBA00022840"/>
    </source>
</evidence>
<keyword evidence="11 15" id="KW-0472">Membrane</keyword>
<keyword evidence="9 15" id="KW-1133">Transmembrane helix</keyword>
<evidence type="ECO:0000256" key="12">
    <source>
        <dbReference type="ARBA" id="ARBA00023306"/>
    </source>
</evidence>
<comment type="caution">
    <text evidence="17">The sequence shown here is derived from an EMBL/GenBank/DDBJ whole genome shotgun (WGS) entry which is preliminary data.</text>
</comment>
<dbReference type="GO" id="GO:0005524">
    <property type="term" value="F:ATP binding"/>
    <property type="evidence" value="ECO:0007669"/>
    <property type="project" value="UniProtKB-UniRule"/>
</dbReference>
<dbReference type="AlphaFoldDB" id="A0A9D1Z0B6"/>
<dbReference type="Gene3D" id="1.10.10.10">
    <property type="entry name" value="Winged helix-like DNA-binding domain superfamily/Winged helix DNA-binding domain"/>
    <property type="match status" value="1"/>
</dbReference>
<dbReference type="Proteomes" id="UP000886844">
    <property type="component" value="Unassembled WGS sequence"/>
</dbReference>
<evidence type="ECO:0000256" key="15">
    <source>
        <dbReference type="SAM" id="Phobius"/>
    </source>
</evidence>
<evidence type="ECO:0000256" key="3">
    <source>
        <dbReference type="ARBA" id="ARBA00022475"/>
    </source>
</evidence>
<feature type="compositionally biased region" description="Acidic residues" evidence="14">
    <location>
        <begin position="360"/>
        <end position="369"/>
    </location>
</feature>
<name>A0A9D1Z0B6_9BACT</name>
<feature type="compositionally biased region" description="Basic and acidic residues" evidence="14">
    <location>
        <begin position="327"/>
        <end position="336"/>
    </location>
</feature>
<dbReference type="Pfam" id="PF17854">
    <property type="entry name" value="FtsK_alpha"/>
    <property type="match status" value="1"/>
</dbReference>
<organism evidence="17 18">
    <name type="scientific">Candidatus Alistipes intestinigallinarum</name>
    <dbReference type="NCBI Taxonomy" id="2838440"/>
    <lineage>
        <taxon>Bacteria</taxon>
        <taxon>Pseudomonadati</taxon>
        <taxon>Bacteroidota</taxon>
        <taxon>Bacteroidia</taxon>
        <taxon>Bacteroidales</taxon>
        <taxon>Rikenellaceae</taxon>
        <taxon>Alistipes</taxon>
    </lineage>
</organism>
<dbReference type="Pfam" id="PF09397">
    <property type="entry name" value="FtsK_gamma"/>
    <property type="match status" value="1"/>
</dbReference>
<dbReference type="InterPro" id="IPR018541">
    <property type="entry name" value="Ftsk_gamma"/>
</dbReference>
<comment type="similarity">
    <text evidence="2">Belongs to the FtsK/SpoIIIE/SftA family.</text>
</comment>
<gene>
    <name evidence="17" type="ORF">H9828_07285</name>
</gene>
<feature type="transmembrane region" description="Helical" evidence="15">
    <location>
        <begin position="89"/>
        <end position="108"/>
    </location>
</feature>
<dbReference type="GO" id="GO:0007059">
    <property type="term" value="P:chromosome segregation"/>
    <property type="evidence" value="ECO:0007669"/>
    <property type="project" value="UniProtKB-KW"/>
</dbReference>
<dbReference type="EMBL" id="DXDA01000057">
    <property type="protein sequence ID" value="HIY69204.1"/>
    <property type="molecule type" value="Genomic_DNA"/>
</dbReference>
<feature type="region of interest" description="Disordered" evidence="14">
    <location>
        <begin position="228"/>
        <end position="442"/>
    </location>
</feature>
<dbReference type="PANTHER" id="PTHR22683:SF41">
    <property type="entry name" value="DNA TRANSLOCASE FTSK"/>
    <property type="match status" value="1"/>
</dbReference>
<dbReference type="SUPFAM" id="SSF52540">
    <property type="entry name" value="P-loop containing nucleoside triphosphate hydrolases"/>
    <property type="match status" value="1"/>
</dbReference>
<sequence>MASRNTSTNARQNVQRSNRDSARWIAGLLLLCVGIFAAAAVFFSYFSWAGDQSILQKTAEERDLLGAEIENPCGPLGARLGRMLVDNSFGILGILIPVMLILVGVRIIRQRPLRLNQSILSLFFIMILGSMTLGYLFDIRWSLCSSTGWGGAFGNLMAGRHPYGESQAIGLLPGAIGSLGTLILLVGGWILTGVFINRNFINKVNEAGNVLMDQSEKIVDTVRNKVIHPRGEEDTPLDGPAPLADAAAEGRAAAAEPARRNTDAARPGVEVRKPEARGAEAREPELRRVEAEGSKAPDQRPAGLQVERPAGPRGGEAGSAGSAAAATREHIRRPEEESPFVELTPDGRPIEPPAEVAASEPEEAGEFTEVDLSHPEGRVVMGRGGLIELERPQRREPASGRSVGDSDEPFIEITVGDEEPGREAAEPYPFVGEPETDGGEEMRHDAEPIELLDAAEAGPAVDGGSETAAGGPGALAEPGGGEALGSADAAGDAAAGIVVTVETHEAKVVDAKSIPTESYDPLKDLVNYRKPPVTLLEDYISDSEVTDEEIFENKTRIEETLKYFGIPIQRIKATVGPTVTLYEIVQAQGVKISKIQGLQNDIAQSLKAESGIRIIAPIPGRGTIGIEVPNRHKQVVSMYSAVRSLRFQESKAELPVVIGRTIQNENFVFDLTKMPHLLVAGATGQGKSVGLNAIITSLLYRKHPAQLKFVMIDPKMVEFSLYAKIERHFLAKMQSEEEAIVTDPKKAVYTLNALCTEMDTRLELCKKAEVRNIAEYNAKFVARRLNPQHGHRYLPYIVVVIDEFADLIMTAKEVETPVTRLAQKARAIGIHLIIATQRPSVDVITGKIKANFPARIAFRVMQMIDSRTIIDRPGADQLIGRGDMLISKDGELTRIQCALVETKEVERIVDYISKQQGYTEAYELPDYTPESGDGGGQMGSEESSAPVKYDSLFAEIARDAVSSGQISTSMIQRNYEVGFNRAGRIMMQLERAGIVGRQQGAKPRDILFYDLPSLEAKLQELGVS</sequence>
<evidence type="ECO:0000256" key="1">
    <source>
        <dbReference type="ARBA" id="ARBA00004651"/>
    </source>
</evidence>
<evidence type="ECO:0000256" key="13">
    <source>
        <dbReference type="PROSITE-ProRule" id="PRU00289"/>
    </source>
</evidence>
<feature type="compositionally biased region" description="Basic and acidic residues" evidence="14">
    <location>
        <begin position="257"/>
        <end position="298"/>
    </location>
</feature>
<dbReference type="Pfam" id="PF13491">
    <property type="entry name" value="FtsK_4TM"/>
    <property type="match status" value="1"/>
</dbReference>
<feature type="transmembrane region" description="Helical" evidence="15">
    <location>
        <begin position="171"/>
        <end position="196"/>
    </location>
</feature>
<feature type="region of interest" description="Disordered" evidence="14">
    <location>
        <begin position="922"/>
        <end position="943"/>
    </location>
</feature>
<evidence type="ECO:0000256" key="7">
    <source>
        <dbReference type="ARBA" id="ARBA00022829"/>
    </source>
</evidence>
<keyword evidence="6 13" id="KW-0547">Nucleotide-binding</keyword>
<protein>
    <submittedName>
        <fullName evidence="17">DNA translocase FtsK</fullName>
    </submittedName>
</protein>
<keyword evidence="7" id="KW-0159">Chromosome partition</keyword>